<dbReference type="Proteomes" id="UP000681075">
    <property type="component" value="Unassembled WGS sequence"/>
</dbReference>
<dbReference type="InterPro" id="IPR002496">
    <property type="entry name" value="PRib_AMP_CycHydrolase_dom"/>
</dbReference>
<accession>A0A8S8XAF9</accession>
<comment type="cofactor">
    <cofactor evidence="11">
        <name>Mg(2+)</name>
        <dbReference type="ChEBI" id="CHEBI:18420"/>
    </cofactor>
    <text evidence="11">Binds 1 Mg(2+) ion per subunit.</text>
</comment>
<evidence type="ECO:0000313" key="13">
    <source>
        <dbReference type="EMBL" id="GIL38337.1"/>
    </source>
</evidence>
<dbReference type="GO" id="GO:0000105">
    <property type="term" value="P:L-histidine biosynthetic process"/>
    <property type="evidence" value="ECO:0007669"/>
    <property type="project" value="UniProtKB-UniRule"/>
</dbReference>
<dbReference type="HAMAP" id="MF_01021">
    <property type="entry name" value="HisI"/>
    <property type="match status" value="1"/>
</dbReference>
<comment type="cofactor">
    <cofactor evidence="11">
        <name>Zn(2+)</name>
        <dbReference type="ChEBI" id="CHEBI:29105"/>
    </cofactor>
    <text evidence="11">Binds 1 zinc ion per subunit.</text>
</comment>
<evidence type="ECO:0000256" key="10">
    <source>
        <dbReference type="ARBA" id="ARBA00023102"/>
    </source>
</evidence>
<feature type="binding site" evidence="11">
    <location>
        <position position="119"/>
    </location>
    <ligand>
        <name>Zn(2+)</name>
        <dbReference type="ChEBI" id="CHEBI:29105"/>
        <note>ligand shared between dimeric partners</note>
    </ligand>
</feature>
<dbReference type="EC" id="3.5.4.19" evidence="11"/>
<evidence type="ECO:0000256" key="11">
    <source>
        <dbReference type="HAMAP-Rule" id="MF_01021"/>
    </source>
</evidence>
<evidence type="ECO:0000259" key="12">
    <source>
        <dbReference type="Pfam" id="PF01502"/>
    </source>
</evidence>
<dbReference type="Pfam" id="PF01502">
    <property type="entry name" value="PRA-CH"/>
    <property type="match status" value="1"/>
</dbReference>
<feature type="binding site" evidence="11">
    <location>
        <position position="99"/>
    </location>
    <ligand>
        <name>Mg(2+)</name>
        <dbReference type="ChEBI" id="CHEBI:18420"/>
    </ligand>
</feature>
<keyword evidence="14" id="KW-1185">Reference proteome</keyword>
<evidence type="ECO:0000256" key="2">
    <source>
        <dbReference type="ARBA" id="ARBA00001460"/>
    </source>
</evidence>
<dbReference type="PANTHER" id="PTHR42945">
    <property type="entry name" value="HISTIDINE BIOSYNTHESIS BIFUNCTIONAL PROTEIN"/>
    <property type="match status" value="1"/>
</dbReference>
<comment type="catalytic activity">
    <reaction evidence="1 11">
        <text>1-(5-phospho-beta-D-ribosyl)-5'-AMP + H2O = 1-(5-phospho-beta-D-ribosyl)-5-[(5-phospho-beta-D-ribosylamino)methylideneamino]imidazole-4-carboxamide</text>
        <dbReference type="Rhea" id="RHEA:20049"/>
        <dbReference type="ChEBI" id="CHEBI:15377"/>
        <dbReference type="ChEBI" id="CHEBI:58435"/>
        <dbReference type="ChEBI" id="CHEBI:59457"/>
        <dbReference type="EC" id="3.5.4.19"/>
    </reaction>
</comment>
<keyword evidence="11" id="KW-0862">Zinc</keyword>
<comment type="catalytic activity">
    <reaction evidence="2">
        <text>1-(5-phospho-beta-D-ribosyl)-ATP + H2O = 1-(5-phospho-beta-D-ribosyl)-5'-AMP + diphosphate + H(+)</text>
        <dbReference type="Rhea" id="RHEA:22828"/>
        <dbReference type="ChEBI" id="CHEBI:15377"/>
        <dbReference type="ChEBI" id="CHEBI:15378"/>
        <dbReference type="ChEBI" id="CHEBI:33019"/>
        <dbReference type="ChEBI" id="CHEBI:59457"/>
        <dbReference type="ChEBI" id="CHEBI:73183"/>
        <dbReference type="EC" id="3.6.1.31"/>
    </reaction>
</comment>
<dbReference type="NCBIfam" id="NF000768">
    <property type="entry name" value="PRK00051.1"/>
    <property type="match status" value="1"/>
</dbReference>
<dbReference type="PANTHER" id="PTHR42945:SF1">
    <property type="entry name" value="HISTIDINE BIOSYNTHESIS BIFUNCTIONAL PROTEIN HIS7"/>
    <property type="match status" value="1"/>
</dbReference>
<comment type="similarity">
    <text evidence="6">In the N-terminal section; belongs to the PRA-CH family.</text>
</comment>
<dbReference type="GO" id="GO:0004635">
    <property type="term" value="F:phosphoribosyl-AMP cyclohydrolase activity"/>
    <property type="evidence" value="ECO:0007669"/>
    <property type="project" value="UniProtKB-UniRule"/>
</dbReference>
<evidence type="ECO:0000256" key="7">
    <source>
        <dbReference type="ARBA" id="ARBA00022490"/>
    </source>
</evidence>
<evidence type="ECO:0000256" key="6">
    <source>
        <dbReference type="ARBA" id="ARBA00008299"/>
    </source>
</evidence>
<dbReference type="AlphaFoldDB" id="A0A8S8XAF9"/>
<evidence type="ECO:0000256" key="5">
    <source>
        <dbReference type="ARBA" id="ARBA00007731"/>
    </source>
</evidence>
<dbReference type="InterPro" id="IPR026660">
    <property type="entry name" value="PRA-CH"/>
</dbReference>
<dbReference type="FunFam" id="3.10.20.810:FF:000001">
    <property type="entry name" value="Histidine biosynthesis bifunctional protein HisIE"/>
    <property type="match status" value="1"/>
</dbReference>
<dbReference type="Gene3D" id="3.10.20.810">
    <property type="entry name" value="Phosphoribosyl-AMP cyclohydrolase"/>
    <property type="match status" value="1"/>
</dbReference>
<gene>
    <name evidence="11 13" type="primary">hisI</name>
    <name evidence="13" type="ORF">TMPK1_05740</name>
</gene>
<protein>
    <recommendedName>
        <fullName evidence="11">Phosphoribosyl-AMP cyclohydrolase</fullName>
        <shortName evidence="11">PRA-CH</shortName>
        <ecNumber evidence="11">3.5.4.19</ecNumber>
    </recommendedName>
</protein>
<name>A0A8S8XAF9_9PROT</name>
<keyword evidence="11" id="KW-0460">Magnesium</keyword>
<dbReference type="SUPFAM" id="SSF141734">
    <property type="entry name" value="HisI-like"/>
    <property type="match status" value="1"/>
</dbReference>
<keyword evidence="8 11" id="KW-0028">Amino-acid biosynthesis</keyword>
<dbReference type="GO" id="GO:0000287">
    <property type="term" value="F:magnesium ion binding"/>
    <property type="evidence" value="ECO:0007669"/>
    <property type="project" value="UniProtKB-UniRule"/>
</dbReference>
<comment type="similarity">
    <text evidence="5">In the C-terminal section; belongs to the PRA-PH family.</text>
</comment>
<comment type="pathway">
    <text evidence="3 11">Amino-acid biosynthesis; L-histidine biosynthesis; L-histidine from 5-phospho-alpha-D-ribose 1-diphosphate: step 3/9.</text>
</comment>
<sequence>MVKSASPAPEWTPPGAIVIEEALAALQFDGQGLIPAVAQDATDGRVLMLAWMNRDAVRATLESGRVTYWSRSRGALWRKGDTSGHTQTLVDFRIDCDGDSILLQVAQVGAACHTNRHTCFYRSLGPDEWVEIVGPDVKP</sequence>
<comment type="similarity">
    <text evidence="11">Belongs to the PRA-CH family.</text>
</comment>
<dbReference type="GO" id="GO:0004636">
    <property type="term" value="F:phosphoribosyl-ATP diphosphatase activity"/>
    <property type="evidence" value="ECO:0007669"/>
    <property type="project" value="UniProtKB-EC"/>
</dbReference>
<evidence type="ECO:0000313" key="14">
    <source>
        <dbReference type="Proteomes" id="UP000681075"/>
    </source>
</evidence>
<evidence type="ECO:0000256" key="9">
    <source>
        <dbReference type="ARBA" id="ARBA00022801"/>
    </source>
</evidence>
<dbReference type="GO" id="GO:0008270">
    <property type="term" value="F:zinc ion binding"/>
    <property type="evidence" value="ECO:0007669"/>
    <property type="project" value="UniProtKB-UniRule"/>
</dbReference>
<evidence type="ECO:0000256" key="4">
    <source>
        <dbReference type="ARBA" id="ARBA00005204"/>
    </source>
</evidence>
<comment type="subunit">
    <text evidence="11">Homodimer.</text>
</comment>
<reference evidence="13" key="1">
    <citation type="submission" date="2021-02" db="EMBL/GenBank/DDBJ databases">
        <title>Genome sequence of Rhodospirillales sp. strain TMPK1 isolated from soil.</title>
        <authorList>
            <person name="Nakai R."/>
            <person name="Kusada H."/>
            <person name="Tamaki H."/>
        </authorList>
    </citation>
    <scope>NUCLEOTIDE SEQUENCE</scope>
    <source>
        <strain evidence="13">TMPK1</strain>
    </source>
</reference>
<dbReference type="InterPro" id="IPR038019">
    <property type="entry name" value="PRib_AMP_CycHydrolase_sf"/>
</dbReference>
<evidence type="ECO:0000256" key="3">
    <source>
        <dbReference type="ARBA" id="ARBA00005169"/>
    </source>
</evidence>
<organism evidence="13 14">
    <name type="scientific">Roseiterribacter gracilis</name>
    <dbReference type="NCBI Taxonomy" id="2812848"/>
    <lineage>
        <taxon>Bacteria</taxon>
        <taxon>Pseudomonadati</taxon>
        <taxon>Pseudomonadota</taxon>
        <taxon>Alphaproteobacteria</taxon>
        <taxon>Rhodospirillales</taxon>
        <taxon>Roseiterribacteraceae</taxon>
        <taxon>Roseiterribacter</taxon>
    </lineage>
</organism>
<keyword evidence="10 11" id="KW-0368">Histidine biosynthesis</keyword>
<keyword evidence="7 11" id="KW-0963">Cytoplasm</keyword>
<comment type="caution">
    <text evidence="13">The sequence shown here is derived from an EMBL/GenBank/DDBJ whole genome shotgun (WGS) entry which is preliminary data.</text>
</comment>
<feature type="binding site" evidence="11">
    <location>
        <position position="112"/>
    </location>
    <ligand>
        <name>Zn(2+)</name>
        <dbReference type="ChEBI" id="CHEBI:29105"/>
        <note>ligand shared between dimeric partners</note>
    </ligand>
</feature>
<keyword evidence="9 11" id="KW-0378">Hydrolase</keyword>
<evidence type="ECO:0000256" key="8">
    <source>
        <dbReference type="ARBA" id="ARBA00022605"/>
    </source>
</evidence>
<feature type="domain" description="Phosphoribosyl-AMP cyclohydrolase" evidence="12">
    <location>
        <begin position="48"/>
        <end position="121"/>
    </location>
</feature>
<dbReference type="GO" id="GO:0005737">
    <property type="term" value="C:cytoplasm"/>
    <property type="evidence" value="ECO:0007669"/>
    <property type="project" value="UniProtKB-SubCell"/>
</dbReference>
<feature type="binding site" evidence="11">
    <location>
        <position position="96"/>
    </location>
    <ligand>
        <name>Zn(2+)</name>
        <dbReference type="ChEBI" id="CHEBI:29105"/>
        <note>ligand shared between dimeric partners</note>
    </ligand>
</feature>
<evidence type="ECO:0000256" key="1">
    <source>
        <dbReference type="ARBA" id="ARBA00000024"/>
    </source>
</evidence>
<comment type="pathway">
    <text evidence="4">Amino-acid biosynthesis; L-histidine biosynthesis; L-histidine from 5-phospho-alpha-D-ribose 1-diphosphate: step 2/9.</text>
</comment>
<dbReference type="EMBL" id="BOPV01000001">
    <property type="protein sequence ID" value="GIL38337.1"/>
    <property type="molecule type" value="Genomic_DNA"/>
</dbReference>
<feature type="binding site" evidence="11">
    <location>
        <position position="97"/>
    </location>
    <ligand>
        <name>Mg(2+)</name>
        <dbReference type="ChEBI" id="CHEBI:18420"/>
    </ligand>
</feature>
<comment type="subcellular location">
    <subcellularLocation>
        <location evidence="11">Cytoplasm</location>
    </subcellularLocation>
</comment>
<comment type="function">
    <text evidence="11">Catalyzes the hydrolysis of the adenine ring of phosphoribosyl-AMP.</text>
</comment>
<feature type="binding site" evidence="11">
    <location>
        <position position="95"/>
    </location>
    <ligand>
        <name>Mg(2+)</name>
        <dbReference type="ChEBI" id="CHEBI:18420"/>
    </ligand>
</feature>
<proteinExistence type="inferred from homology"/>
<keyword evidence="11" id="KW-0479">Metal-binding</keyword>